<feature type="transmembrane region" description="Helical" evidence="1">
    <location>
        <begin position="311"/>
        <end position="335"/>
    </location>
</feature>
<feature type="transmembrane region" description="Helical" evidence="1">
    <location>
        <begin position="170"/>
        <end position="192"/>
    </location>
</feature>
<evidence type="ECO:0000313" key="2">
    <source>
        <dbReference type="EMBL" id="MEN3931697.1"/>
    </source>
</evidence>
<dbReference type="RefSeq" id="WP_346337735.1">
    <property type="nucleotide sequence ID" value="NZ_JBBYXI010000004.1"/>
</dbReference>
<sequence>MERVKAKIARVDSIDFWRGIILVSIFINHIPGNVFESYTHKNIGYSDATEAFVFLSGLSVALAYGRRFISGEITLPFQAIRRRILTIYSVQFFLSLAAIALFLAAAFLFDDDGLFAEHGRDIILDKPIKALLAIAGLSHQIGYFNILPLYIVLLVATPAMLALARQNMSLMLGVSFAIYILARLFDINLPTWPVEGQWFFNPFTWQLLYCLGLYIGLQMHRINDFRNSSFFIVALVTMVLSFILVTGVFSTAPELKIASEGLLDLSKTNLGLARFIHFMALTYVIFYLSLHKFLKVQPIYDALCLIGRHSLPVFAAGSLLSSVGQIMMQTASIHLALWDEFILVGAGIAILYLVARTSAFRRQQSRMTQKTA</sequence>
<keyword evidence="1" id="KW-1133">Transmembrane helix</keyword>
<proteinExistence type="predicted"/>
<dbReference type="EMBL" id="JBBYXI010000004">
    <property type="protein sequence ID" value="MEN3931697.1"/>
    <property type="molecule type" value="Genomic_DNA"/>
</dbReference>
<dbReference type="Pfam" id="PF10129">
    <property type="entry name" value="OpgC_C"/>
    <property type="match status" value="1"/>
</dbReference>
<keyword evidence="1" id="KW-0472">Membrane</keyword>
<organism evidence="2 3">
    <name type="scientific">Hohaiivirga grylli</name>
    <dbReference type="NCBI Taxonomy" id="3133970"/>
    <lineage>
        <taxon>Bacteria</taxon>
        <taxon>Pseudomonadati</taxon>
        <taxon>Pseudomonadota</taxon>
        <taxon>Alphaproteobacteria</taxon>
        <taxon>Hyphomicrobiales</taxon>
        <taxon>Methylobacteriaceae</taxon>
        <taxon>Hohaiivirga</taxon>
    </lineage>
</organism>
<dbReference type="PANTHER" id="PTHR38592">
    <property type="entry name" value="BLL4819 PROTEIN"/>
    <property type="match status" value="1"/>
</dbReference>
<feature type="transmembrane region" description="Helical" evidence="1">
    <location>
        <begin position="341"/>
        <end position="360"/>
    </location>
</feature>
<dbReference type="PANTHER" id="PTHR38592:SF3">
    <property type="entry name" value="BLL4819 PROTEIN"/>
    <property type="match status" value="1"/>
</dbReference>
<feature type="transmembrane region" description="Helical" evidence="1">
    <location>
        <begin position="141"/>
        <end position="163"/>
    </location>
</feature>
<keyword evidence="3" id="KW-1185">Reference proteome</keyword>
<protein>
    <submittedName>
        <fullName evidence="2">OpgC domain-containing protein</fullName>
    </submittedName>
</protein>
<dbReference type="InterPro" id="IPR014550">
    <property type="entry name" value="UCP028704_OpgC"/>
</dbReference>
<gene>
    <name evidence="2" type="ORF">WJT86_11590</name>
</gene>
<feature type="transmembrane region" description="Helical" evidence="1">
    <location>
        <begin position="198"/>
        <end position="217"/>
    </location>
</feature>
<reference evidence="2 3" key="1">
    <citation type="submission" date="2024-04" db="EMBL/GenBank/DDBJ databases">
        <title>A novel species isolated from cricket.</title>
        <authorList>
            <person name="Wang H.-C."/>
        </authorList>
    </citation>
    <scope>NUCLEOTIDE SEQUENCE [LARGE SCALE GENOMIC DNA]</scope>
    <source>
        <strain evidence="2 3">WL0021</strain>
    </source>
</reference>
<accession>A0ABV0BLY4</accession>
<name>A0ABV0BLY4_9HYPH</name>
<feature type="transmembrane region" description="Helical" evidence="1">
    <location>
        <begin position="229"/>
        <end position="252"/>
    </location>
</feature>
<dbReference type="PIRSF" id="PIRSF028704">
    <property type="entry name" value="UPC028704"/>
    <property type="match status" value="1"/>
</dbReference>
<evidence type="ECO:0000256" key="1">
    <source>
        <dbReference type="SAM" id="Phobius"/>
    </source>
</evidence>
<evidence type="ECO:0000313" key="3">
    <source>
        <dbReference type="Proteomes" id="UP001418637"/>
    </source>
</evidence>
<comment type="caution">
    <text evidence="2">The sequence shown here is derived from an EMBL/GenBank/DDBJ whole genome shotgun (WGS) entry which is preliminary data.</text>
</comment>
<keyword evidence="1" id="KW-0812">Transmembrane</keyword>
<feature type="transmembrane region" description="Helical" evidence="1">
    <location>
        <begin position="272"/>
        <end position="290"/>
    </location>
</feature>
<dbReference type="Proteomes" id="UP001418637">
    <property type="component" value="Unassembled WGS sequence"/>
</dbReference>
<feature type="transmembrane region" description="Helical" evidence="1">
    <location>
        <begin position="85"/>
        <end position="109"/>
    </location>
</feature>